<keyword evidence="1" id="KW-0472">Membrane</keyword>
<feature type="transmembrane region" description="Helical" evidence="1">
    <location>
        <begin position="29"/>
        <end position="45"/>
    </location>
</feature>
<name>A0A4R4E361_9BACT</name>
<sequence>MNFLLRFFIPAALAYFLFWYMPGSQLRDPAGTLLAAVVIALLDSFVKPGQVTKRFPVTVYTLILVLTAANVLLIRVSDRYIPGFDIIGWARPLAVGFAVAALSLLIDRIVKGD</sequence>
<keyword evidence="3" id="KW-1185">Reference proteome</keyword>
<dbReference type="Proteomes" id="UP000295164">
    <property type="component" value="Unassembled WGS sequence"/>
</dbReference>
<dbReference type="AlphaFoldDB" id="A0A4R4E361"/>
<feature type="transmembrane region" description="Helical" evidence="1">
    <location>
        <begin position="57"/>
        <end position="74"/>
    </location>
</feature>
<evidence type="ECO:0000256" key="1">
    <source>
        <dbReference type="SAM" id="Phobius"/>
    </source>
</evidence>
<accession>A0A4R4E361</accession>
<protein>
    <recommendedName>
        <fullName evidence="4">Phage holin family protein</fullName>
    </recommendedName>
</protein>
<feature type="transmembrane region" description="Helical" evidence="1">
    <location>
        <begin position="86"/>
        <end position="106"/>
    </location>
</feature>
<feature type="transmembrane region" description="Helical" evidence="1">
    <location>
        <begin position="7"/>
        <end position="23"/>
    </location>
</feature>
<dbReference type="RefSeq" id="WP_131852201.1">
    <property type="nucleotide sequence ID" value="NZ_SKFH01000016.1"/>
</dbReference>
<evidence type="ECO:0000313" key="2">
    <source>
        <dbReference type="EMBL" id="TCZ70447.1"/>
    </source>
</evidence>
<comment type="caution">
    <text evidence="2">The sequence shown here is derived from an EMBL/GenBank/DDBJ whole genome shotgun (WGS) entry which is preliminary data.</text>
</comment>
<gene>
    <name evidence="2" type="ORF">E0486_10855</name>
</gene>
<evidence type="ECO:0008006" key="4">
    <source>
        <dbReference type="Google" id="ProtNLM"/>
    </source>
</evidence>
<dbReference type="OrthoDB" id="6402664at2"/>
<organism evidence="2 3">
    <name type="scientific">Flaviaesturariibacter aridisoli</name>
    <dbReference type="NCBI Taxonomy" id="2545761"/>
    <lineage>
        <taxon>Bacteria</taxon>
        <taxon>Pseudomonadati</taxon>
        <taxon>Bacteroidota</taxon>
        <taxon>Chitinophagia</taxon>
        <taxon>Chitinophagales</taxon>
        <taxon>Chitinophagaceae</taxon>
        <taxon>Flaviaestuariibacter</taxon>
    </lineage>
</organism>
<dbReference type="InterPro" id="IPR007165">
    <property type="entry name" value="Phage_holin_4_2"/>
</dbReference>
<reference evidence="2 3" key="1">
    <citation type="submission" date="2019-03" db="EMBL/GenBank/DDBJ databases">
        <authorList>
            <person name="Kim M.K.M."/>
        </authorList>
    </citation>
    <scope>NUCLEOTIDE SEQUENCE [LARGE SCALE GENOMIC DNA]</scope>
    <source>
        <strain evidence="2 3">17J68-15</strain>
    </source>
</reference>
<dbReference type="Pfam" id="PF04020">
    <property type="entry name" value="Phage_holin_4_2"/>
    <property type="match status" value="1"/>
</dbReference>
<keyword evidence="1" id="KW-1133">Transmembrane helix</keyword>
<keyword evidence="1" id="KW-0812">Transmembrane</keyword>
<evidence type="ECO:0000313" key="3">
    <source>
        <dbReference type="Proteomes" id="UP000295164"/>
    </source>
</evidence>
<dbReference type="EMBL" id="SKFH01000016">
    <property type="protein sequence ID" value="TCZ70447.1"/>
    <property type="molecule type" value="Genomic_DNA"/>
</dbReference>
<proteinExistence type="predicted"/>